<organism evidence="1 2">
    <name type="scientific">Microbacter margulisiae</name>
    <dbReference type="NCBI Taxonomy" id="1350067"/>
    <lineage>
        <taxon>Bacteria</taxon>
        <taxon>Pseudomonadati</taxon>
        <taxon>Bacteroidota</taxon>
        <taxon>Bacteroidia</taxon>
        <taxon>Bacteroidales</taxon>
        <taxon>Porphyromonadaceae</taxon>
        <taxon>Microbacter</taxon>
    </lineage>
</organism>
<sequence length="506" mass="58841">MTHISVCLPRNININFIHSISVDQSFAFDRGQWYYHKIDDFLTLELAPVGASYKKPFEIAIAKNLLFAPPRANDEDLKILHREREVSLVNPTNDSLYQRLSRFNNTHFMKQVTWLTNLFMYQYAHVGKIDIGPFNQLYHNNAIDGPTAALALRTNQFLWKRFSIGGNIGYAYRDHSWKFGGTTLYRLPTKHFQQIDLQYNKNAYQTGFNEDIYLVSEGKVSPSDNDVFSSFFRYKPDTVANEVASWRFRYQREWTREFKTTLTLFDNCIFSNQYIQFVHDGTPVESFWQKGIKIDFRFSRDQLIWDNCFDRRYLSNQYPVIHFQLEGGNYDFDQTNGDYLKLVSTINHSFSFEGGTLSYVAEAGYILGHVPFPLLSIARGNETYSFSAYNFNLMNDLEYAGDKYVHLHIHYYSSGLLLNKIPIVKKLGLLESFSLKVAESGLSKGYNDIFTMPSGMQPIYVPYVEGGVGVYNILKVLGVESDWRITHRNDPNANKWGIRFFFYISL</sequence>
<dbReference type="Proteomes" id="UP000544222">
    <property type="component" value="Unassembled WGS sequence"/>
</dbReference>
<evidence type="ECO:0000313" key="1">
    <source>
        <dbReference type="EMBL" id="MBB3188274.1"/>
    </source>
</evidence>
<dbReference type="InterPro" id="IPR043741">
    <property type="entry name" value="DUF5686"/>
</dbReference>
<comment type="caution">
    <text evidence="1">The sequence shown here is derived from an EMBL/GenBank/DDBJ whole genome shotgun (WGS) entry which is preliminary data.</text>
</comment>
<name>A0A7W5DTG7_9PORP</name>
<accession>A0A7W5DTG7</accession>
<gene>
    <name evidence="1" type="ORF">FHX64_002472</name>
</gene>
<keyword evidence="2" id="KW-1185">Reference proteome</keyword>
<evidence type="ECO:0000313" key="2">
    <source>
        <dbReference type="Proteomes" id="UP000544222"/>
    </source>
</evidence>
<dbReference type="RefSeq" id="WP_183414040.1">
    <property type="nucleotide sequence ID" value="NZ_JACHYB010000002.1"/>
</dbReference>
<dbReference type="AlphaFoldDB" id="A0A7W5DTG7"/>
<dbReference type="EMBL" id="JACHYB010000002">
    <property type="protein sequence ID" value="MBB3188274.1"/>
    <property type="molecule type" value="Genomic_DNA"/>
</dbReference>
<reference evidence="1 2" key="1">
    <citation type="submission" date="2020-08" db="EMBL/GenBank/DDBJ databases">
        <title>Genomic Encyclopedia of Type Strains, Phase IV (KMG-IV): sequencing the most valuable type-strain genomes for metagenomic binning, comparative biology and taxonomic classification.</title>
        <authorList>
            <person name="Goeker M."/>
        </authorList>
    </citation>
    <scope>NUCLEOTIDE SEQUENCE [LARGE SCALE GENOMIC DNA]</scope>
    <source>
        <strain evidence="1 2">DSM 27471</strain>
    </source>
</reference>
<protein>
    <submittedName>
        <fullName evidence="1">Uncharacterized protein</fullName>
    </submittedName>
</protein>
<proteinExistence type="predicted"/>
<dbReference type="Pfam" id="PF18939">
    <property type="entry name" value="DUF5686"/>
    <property type="match status" value="1"/>
</dbReference>